<comment type="caution">
    <text evidence="2">The sequence shown here is derived from an EMBL/GenBank/DDBJ whole genome shotgun (WGS) entry which is preliminary data.</text>
</comment>
<sequence length="355" mass="36108">MKKTSKIMSLVLAGAMVLSMSACGGSTAGTAADTTAADTAAATAAEAAETSKEDAGEAKETSAQAADGTVYKIGVLQLVQHTALDAANQGFIAALDDAGIAYEVDQQNASGDQSACQTVASKFANDKKDLILAIATPAAQAVAGAVSDAPVLVTAVTDPAESGLVDTNEKPGGNVTGTSDLTPVKEQVELLQKILPDAKKVGILYCSAESNSEIQAQMAKEAIEAAGMTSQDFTVSSSNEIQTVVQSMVGKVDAIYAPTDNTIAAGMTTVGMVAGDNKLPVICGESGMVENGGLATYGIDYYQLGYMTGQQAVRILTEGASPADMPIEYLPAEKCGLTVNEETASTLGIDVSNLK</sequence>
<dbReference type="InterPro" id="IPR007487">
    <property type="entry name" value="ABC_transpt-TYRBP-like"/>
</dbReference>
<dbReference type="PANTHER" id="PTHR35271">
    <property type="entry name" value="ABC TRANSPORTER, SUBSTRATE-BINDING LIPOPROTEIN-RELATED"/>
    <property type="match status" value="1"/>
</dbReference>
<dbReference type="Gene3D" id="3.40.50.2300">
    <property type="match status" value="2"/>
</dbReference>
<name>A0A0J9BH32_9FIRM</name>
<gene>
    <name evidence="2" type="ORF">HMPREF9470_05464</name>
</gene>
<evidence type="ECO:0000256" key="1">
    <source>
        <dbReference type="SAM" id="SignalP"/>
    </source>
</evidence>
<dbReference type="InterPro" id="IPR028082">
    <property type="entry name" value="Peripla_BP_I"/>
</dbReference>
<dbReference type="OrthoDB" id="9776955at2"/>
<dbReference type="GeneID" id="93166448"/>
<dbReference type="SUPFAM" id="SSF53822">
    <property type="entry name" value="Periplasmic binding protein-like I"/>
    <property type="match status" value="1"/>
</dbReference>
<dbReference type="AlphaFoldDB" id="A0A0J9BH32"/>
<dbReference type="Pfam" id="PF04392">
    <property type="entry name" value="ABC_sub_bind"/>
    <property type="match status" value="1"/>
</dbReference>
<feature type="signal peptide" evidence="1">
    <location>
        <begin position="1"/>
        <end position="24"/>
    </location>
</feature>
<reference evidence="2 3" key="1">
    <citation type="submission" date="2011-04" db="EMBL/GenBank/DDBJ databases">
        <title>The Genome Sequence of Clostridium citroniae WAL-19142.</title>
        <authorList>
            <consortium name="The Broad Institute Genome Sequencing Platform"/>
            <person name="Earl A."/>
            <person name="Ward D."/>
            <person name="Feldgarden M."/>
            <person name="Gevers D."/>
            <person name="Warren Y.A."/>
            <person name="Tyrrell K.L."/>
            <person name="Citron D.M."/>
            <person name="Goldstein E.J."/>
            <person name="Daigneault M."/>
            <person name="Allen-Vercoe E."/>
            <person name="Young S.K."/>
            <person name="Zeng Q."/>
            <person name="Gargeya S."/>
            <person name="Fitzgerald M."/>
            <person name="Haas B."/>
            <person name="Abouelleil A."/>
            <person name="Alvarado L."/>
            <person name="Arachchi H.M."/>
            <person name="Berlin A."/>
            <person name="Brown A."/>
            <person name="Chapman S.B."/>
            <person name="Chen Z."/>
            <person name="Dunbar C."/>
            <person name="Freedman E."/>
            <person name="Gearin G."/>
            <person name="Gellesch M."/>
            <person name="Goldberg J."/>
            <person name="Griggs A."/>
            <person name="Gujja S."/>
            <person name="Heilman E.R."/>
            <person name="Heiman D."/>
            <person name="Howarth C."/>
            <person name="Larson L."/>
            <person name="Lui A."/>
            <person name="MacDonald P.J."/>
            <person name="Mehta T."/>
            <person name="Montmayeur A."/>
            <person name="Murphy C."/>
            <person name="Neiman D."/>
            <person name="Pearson M."/>
            <person name="Priest M."/>
            <person name="Roberts A."/>
            <person name="Saif S."/>
            <person name="Shea T."/>
            <person name="Shenoy N."/>
            <person name="Sisk P."/>
            <person name="Stolte C."/>
            <person name="Sykes S."/>
            <person name="White J."/>
            <person name="Yandava C."/>
            <person name="Wortman J."/>
            <person name="Nusbaum C."/>
            <person name="Birren B."/>
        </authorList>
    </citation>
    <scope>NUCLEOTIDE SEQUENCE [LARGE SCALE GENOMIC DNA]</scope>
    <source>
        <strain evidence="2 3">WAL-19142</strain>
    </source>
</reference>
<evidence type="ECO:0008006" key="4">
    <source>
        <dbReference type="Google" id="ProtNLM"/>
    </source>
</evidence>
<organism evidence="2 3">
    <name type="scientific">[Clostridium] citroniae WAL-19142</name>
    <dbReference type="NCBI Taxonomy" id="742734"/>
    <lineage>
        <taxon>Bacteria</taxon>
        <taxon>Bacillati</taxon>
        <taxon>Bacillota</taxon>
        <taxon>Clostridia</taxon>
        <taxon>Lachnospirales</taxon>
        <taxon>Lachnospiraceae</taxon>
        <taxon>Enterocloster</taxon>
    </lineage>
</organism>
<dbReference type="PANTHER" id="PTHR35271:SF1">
    <property type="entry name" value="ABC TRANSPORTER, SUBSTRATE-BINDING LIPOPROTEIN"/>
    <property type="match status" value="1"/>
</dbReference>
<evidence type="ECO:0000313" key="2">
    <source>
        <dbReference type="EMBL" id="KMW11609.1"/>
    </source>
</evidence>
<proteinExistence type="predicted"/>
<dbReference type="PROSITE" id="PS51257">
    <property type="entry name" value="PROKAR_LIPOPROTEIN"/>
    <property type="match status" value="1"/>
</dbReference>
<dbReference type="Proteomes" id="UP000037392">
    <property type="component" value="Unassembled WGS sequence"/>
</dbReference>
<dbReference type="RefSeq" id="WP_048931233.1">
    <property type="nucleotide sequence ID" value="NZ_KQ235887.1"/>
</dbReference>
<dbReference type="EMBL" id="ADLK01000055">
    <property type="protein sequence ID" value="KMW11609.1"/>
    <property type="molecule type" value="Genomic_DNA"/>
</dbReference>
<keyword evidence="1" id="KW-0732">Signal</keyword>
<protein>
    <recommendedName>
        <fullName evidence="4">ABC transporter substrate-binding protein</fullName>
    </recommendedName>
</protein>
<feature type="chain" id="PRO_5038674990" description="ABC transporter substrate-binding protein" evidence="1">
    <location>
        <begin position="25"/>
        <end position="355"/>
    </location>
</feature>
<evidence type="ECO:0000313" key="3">
    <source>
        <dbReference type="Proteomes" id="UP000037392"/>
    </source>
</evidence>
<dbReference type="PATRIC" id="fig|742734.4.peg.5842"/>
<accession>A0A0J9BH32</accession>
<dbReference type="CDD" id="cd06325">
    <property type="entry name" value="PBP1_ABC_unchar_transporter"/>
    <property type="match status" value="1"/>
</dbReference>